<evidence type="ECO:0000313" key="1">
    <source>
        <dbReference type="EMBL" id="RDW68899.1"/>
    </source>
</evidence>
<dbReference type="GeneID" id="38119029"/>
<dbReference type="InterPro" id="IPR051678">
    <property type="entry name" value="AGP_Transferase"/>
</dbReference>
<dbReference type="STRING" id="1810919.A0A3D8R4F5"/>
<organism evidence="1 2">
    <name type="scientific">Aspergillus mulundensis</name>
    <dbReference type="NCBI Taxonomy" id="1810919"/>
    <lineage>
        <taxon>Eukaryota</taxon>
        <taxon>Fungi</taxon>
        <taxon>Dikarya</taxon>
        <taxon>Ascomycota</taxon>
        <taxon>Pezizomycotina</taxon>
        <taxon>Eurotiomycetes</taxon>
        <taxon>Eurotiomycetidae</taxon>
        <taxon>Eurotiales</taxon>
        <taxon>Aspergillaceae</taxon>
        <taxon>Aspergillus</taxon>
        <taxon>Aspergillus subgen. Nidulantes</taxon>
    </lineage>
</organism>
<name>A0A3D8R4F5_9EURO</name>
<dbReference type="RefSeq" id="XP_026600688.1">
    <property type="nucleotide sequence ID" value="XM_026750675.1"/>
</dbReference>
<dbReference type="AlphaFoldDB" id="A0A3D8R4F5"/>
<proteinExistence type="predicted"/>
<dbReference type="Proteomes" id="UP000256690">
    <property type="component" value="Unassembled WGS sequence"/>
</dbReference>
<dbReference type="EMBL" id="PVWQ01000011">
    <property type="protein sequence ID" value="RDW68899.1"/>
    <property type="molecule type" value="Genomic_DNA"/>
</dbReference>
<accession>A0A3D8R4F5</accession>
<reference evidence="1 2" key="1">
    <citation type="journal article" date="2018" name="IMA Fungus">
        <title>IMA Genome-F 9: Draft genome sequence of Annulohypoxylon stygium, Aspergillus mulundensis, Berkeleyomyces basicola (syn. Thielaviopsis basicola), Ceratocystis smalleyi, two Cercospora beticola strains, Coleophoma cylindrospora, Fusarium fracticaudum, Phialophora cf. hyalina, and Morchella septimelata.</title>
        <authorList>
            <person name="Wingfield B.D."/>
            <person name="Bills G.F."/>
            <person name="Dong Y."/>
            <person name="Huang W."/>
            <person name="Nel W.J."/>
            <person name="Swalarsk-Parry B.S."/>
            <person name="Vaghefi N."/>
            <person name="Wilken P.M."/>
            <person name="An Z."/>
            <person name="de Beer Z.W."/>
            <person name="De Vos L."/>
            <person name="Chen L."/>
            <person name="Duong T.A."/>
            <person name="Gao Y."/>
            <person name="Hammerbacher A."/>
            <person name="Kikkert J.R."/>
            <person name="Li Y."/>
            <person name="Li H."/>
            <person name="Li K."/>
            <person name="Li Q."/>
            <person name="Liu X."/>
            <person name="Ma X."/>
            <person name="Naidoo K."/>
            <person name="Pethybridge S.J."/>
            <person name="Sun J."/>
            <person name="Steenkamp E.T."/>
            <person name="van der Nest M.A."/>
            <person name="van Wyk S."/>
            <person name="Wingfield M.J."/>
            <person name="Xiong C."/>
            <person name="Yue Q."/>
            <person name="Zhang X."/>
        </authorList>
    </citation>
    <scope>NUCLEOTIDE SEQUENCE [LARGE SCALE GENOMIC DNA]</scope>
    <source>
        <strain evidence="1 2">DSM 5745</strain>
    </source>
</reference>
<dbReference type="PANTHER" id="PTHR21310">
    <property type="entry name" value="AMINOGLYCOSIDE PHOSPHOTRANSFERASE-RELATED-RELATED"/>
    <property type="match status" value="1"/>
</dbReference>
<protein>
    <recommendedName>
        <fullName evidence="3">Aminoglycoside phosphotransferase domain-containing protein</fullName>
    </recommendedName>
</protein>
<dbReference type="PANTHER" id="PTHR21310:SF37">
    <property type="entry name" value="AMINOGLYCOSIDE PHOSPHOTRANSFERASE DOMAIN-CONTAINING PROTEIN"/>
    <property type="match status" value="1"/>
</dbReference>
<dbReference type="Gene3D" id="3.30.200.20">
    <property type="entry name" value="Phosphorylase Kinase, domain 1"/>
    <property type="match status" value="1"/>
</dbReference>
<sequence>MAPITAQNMEYDDALWAKSDEMLEAWKDKIFKQDVLREVGRFIAERKGGLPDELFTPRRGAFNLCFHMAFKNGSGAMLRFPIPGSSMFPEEKVKREVAVMQFLEYFTSFRVPHVFQHGCAKDSPVELGPFILMEYINHETNFIKPLNTPGLTGADRPILDPNVEVETLESIYGQMADVMLQIAKPTFSGIGCIDKANPDDEFDDTWIAKHRPLTFNMNELVQLGGVAPDQLPQHPFETASSFYQALAELHMVHLASQRNDAIASAEDCRQKYVARCLFRKIACEHKLSPNDAGPFRLFCDDFRPANVLAGKGNQLAAVIDLEYTYSAPTGYAYDPPSWLLLEQPESWEPGLDDWVEKYEKVLPTFLKALKAKEDAGIERGVLKEEHRLSHHMLKSWESGDFWVNYAARKSWAFDLVYWAKIDRRFFGEGDIEDRLKLLTEEERAAMDGFVEMKLKQKEEGGLGDWDGIQQALEEIEKQTLANS</sequence>
<gene>
    <name evidence="1" type="ORF">DSM5745_08659</name>
</gene>
<dbReference type="OrthoDB" id="5412996at2759"/>
<evidence type="ECO:0008006" key="3">
    <source>
        <dbReference type="Google" id="ProtNLM"/>
    </source>
</evidence>
<evidence type="ECO:0000313" key="2">
    <source>
        <dbReference type="Proteomes" id="UP000256690"/>
    </source>
</evidence>
<dbReference type="InterPro" id="IPR011009">
    <property type="entry name" value="Kinase-like_dom_sf"/>
</dbReference>
<dbReference type="SUPFAM" id="SSF56112">
    <property type="entry name" value="Protein kinase-like (PK-like)"/>
    <property type="match status" value="1"/>
</dbReference>
<comment type="caution">
    <text evidence="1">The sequence shown here is derived from an EMBL/GenBank/DDBJ whole genome shotgun (WGS) entry which is preliminary data.</text>
</comment>
<keyword evidence="2" id="KW-1185">Reference proteome</keyword>